<gene>
    <name evidence="6" type="ORF">CIK65_16615</name>
</gene>
<dbReference type="AlphaFoldDB" id="A0A2A3YQJ1"/>
<comment type="subcellular location">
    <subcellularLocation>
        <location evidence="1">Periplasm</location>
    </subcellularLocation>
</comment>
<dbReference type="InterPro" id="IPR008929">
    <property type="entry name" value="Chondroitin_lyas"/>
</dbReference>
<dbReference type="Gene3D" id="1.50.10.100">
    <property type="entry name" value="Chondroitin AC/alginate lyase"/>
    <property type="match status" value="1"/>
</dbReference>
<protein>
    <recommendedName>
        <fullName evidence="5">Heparinase II/III-like C-terminal domain-containing protein</fullName>
    </recommendedName>
</protein>
<organism evidence="6 7">
    <name type="scientific">Brevibacterium aurantiacum</name>
    <dbReference type="NCBI Taxonomy" id="273384"/>
    <lineage>
        <taxon>Bacteria</taxon>
        <taxon>Bacillati</taxon>
        <taxon>Actinomycetota</taxon>
        <taxon>Actinomycetes</taxon>
        <taxon>Micrococcales</taxon>
        <taxon>Brevibacteriaceae</taxon>
        <taxon>Brevibacterium</taxon>
    </lineage>
</organism>
<evidence type="ECO:0000256" key="1">
    <source>
        <dbReference type="ARBA" id="ARBA00004418"/>
    </source>
</evidence>
<evidence type="ECO:0000256" key="3">
    <source>
        <dbReference type="ARBA" id="ARBA00022764"/>
    </source>
</evidence>
<dbReference type="SUPFAM" id="SSF48230">
    <property type="entry name" value="Chondroitin AC/alginate lyase"/>
    <property type="match status" value="1"/>
</dbReference>
<keyword evidence="3" id="KW-0574">Periplasm</keyword>
<comment type="caution">
    <text evidence="6">The sequence shown here is derived from an EMBL/GenBank/DDBJ whole genome shotgun (WGS) entry which is preliminary data.</text>
</comment>
<proteinExistence type="predicted"/>
<accession>A0A2A3YQJ1</accession>
<dbReference type="PANTHER" id="PTHR39210">
    <property type="entry name" value="HEPARIN-SULFATE LYASE"/>
    <property type="match status" value="1"/>
</dbReference>
<feature type="domain" description="Heparinase II/III-like C-terminal" evidence="5">
    <location>
        <begin position="317"/>
        <end position="552"/>
    </location>
</feature>
<dbReference type="PANTHER" id="PTHR39210:SF1">
    <property type="entry name" value="HEPARIN-SULFATE LYASE"/>
    <property type="match status" value="1"/>
</dbReference>
<evidence type="ECO:0000313" key="7">
    <source>
        <dbReference type="Proteomes" id="UP000218620"/>
    </source>
</evidence>
<evidence type="ECO:0000259" key="5">
    <source>
        <dbReference type="Pfam" id="PF07940"/>
    </source>
</evidence>
<dbReference type="Gene3D" id="2.70.98.70">
    <property type="match status" value="1"/>
</dbReference>
<dbReference type="InterPro" id="IPR012480">
    <property type="entry name" value="Hepar_II_III_C"/>
</dbReference>
<keyword evidence="4" id="KW-0456">Lyase</keyword>
<dbReference type="EMBL" id="NRGQ01000027">
    <property type="protein sequence ID" value="PCC41529.1"/>
    <property type="molecule type" value="Genomic_DNA"/>
</dbReference>
<evidence type="ECO:0000313" key="6">
    <source>
        <dbReference type="EMBL" id="PCC41529.1"/>
    </source>
</evidence>
<reference evidence="6 7" key="1">
    <citation type="journal article" date="2017" name="Elife">
        <title>Extensive horizontal gene transfer in cheese-associated bacteria.</title>
        <authorList>
            <person name="Bonham K.S."/>
            <person name="Wolfe B.E."/>
            <person name="Dutton R.J."/>
        </authorList>
    </citation>
    <scope>NUCLEOTIDE SEQUENCE [LARGE SCALE GENOMIC DNA]</scope>
    <source>
        <strain evidence="6 7">962_8</strain>
    </source>
</reference>
<dbReference type="GO" id="GO:0042597">
    <property type="term" value="C:periplasmic space"/>
    <property type="evidence" value="ECO:0007669"/>
    <property type="project" value="UniProtKB-SubCell"/>
</dbReference>
<evidence type="ECO:0000256" key="4">
    <source>
        <dbReference type="ARBA" id="ARBA00023239"/>
    </source>
</evidence>
<name>A0A2A3YQJ1_BREAU</name>
<keyword evidence="2" id="KW-0732">Signal</keyword>
<dbReference type="Pfam" id="PF07940">
    <property type="entry name" value="Hepar_II_III_C"/>
    <property type="match status" value="1"/>
</dbReference>
<sequence>MRGSLEVSEWTARAVADSARRIVPVNHGSWVLGRAQTSIRERTVRLGAVDSSSIDPAILWHYGSDRARGRHAHGFTFLADWLGAAPQLDADEAAALAVLLLEMVQAWDKHFGQRRESAVEMAFHDETTAQRLLGVVGSLDRLTLTGQQRDYLTKFARRTASVLAEPGFYGGVNNHGMFQDLALLTWSTLSAGADDALGAHAWELASGRLHTYFSTCFTPEGVHVENTPTYHLMVARYLPILNELFTRAGSPAAELYAKLLPGAADYAVHCVTPEARYPPVSDTHRRRLDTAQNLETFRGGEFEYAVTGGLRGTRPAARTIAFPDSGYALTRSAWGDPNATFVHFSCAYNADYHKHSDEQSVYLRSGGRDLLCEAGPYGYNWRDPFTKYAYSSAAHNSLVVGGTGLPRTEPTHERNAASSPLSRLEVEIAEGDQLDATGTTRRYRGRIWRRRLRVLHGAEAPETRLTITDSIRSVVGPEHLQLLWHIGPGLRVELQTTGAEVFDGATKVMEIEFHSDVELTLEVVEGVEAPNIQGWHFPDFGQRVPAPVIVVDVLTTDLALTTEVRLSAFAWNQSSTVAVDEHPDPLDELVVGGRKISTWASSPGSSDQSVLLLCGYAEEVHRERFVAELLKSEHAVHYVPNIAALTTAGQSPSGSPSESVLEKIARAVAGHIRSRAMRGVHVIVATVGEGFGPGVIAALATGAPLIALDPELPFPGGDPRADRLEARIADLIADCPDADMEVLASVEATHGIVRSVQAFGPSVQTYPALGGLLRADVEDAFSGMLLNALEVRKGAAMKYLALYDRRAREFIVELPNAAGAEVSVRVFRGKELVLAMPYKVGVSHRLPYSGTVGPHRLRIYVRGPQFSQPEIFTSTAVRVR</sequence>
<evidence type="ECO:0000256" key="2">
    <source>
        <dbReference type="ARBA" id="ARBA00022729"/>
    </source>
</evidence>
<dbReference type="GO" id="GO:0016829">
    <property type="term" value="F:lyase activity"/>
    <property type="evidence" value="ECO:0007669"/>
    <property type="project" value="UniProtKB-KW"/>
</dbReference>
<dbReference type="Proteomes" id="UP000218620">
    <property type="component" value="Unassembled WGS sequence"/>
</dbReference>